<reference evidence="5 6" key="1">
    <citation type="submission" date="2025-04" db="UniProtKB">
        <authorList>
            <consortium name="RefSeq"/>
        </authorList>
    </citation>
    <scope>IDENTIFICATION</scope>
    <source>
        <strain evidence="5 6">J_2021</strain>
        <tissue evidence="5 6">Erythrocytes</tissue>
    </source>
</reference>
<dbReference type="PANTHER" id="PTHR31545:SF2">
    <property type="entry name" value="SPEEDY PROTEIN C"/>
    <property type="match status" value="1"/>
</dbReference>
<dbReference type="RefSeq" id="XP_041418903.1">
    <property type="nucleotide sequence ID" value="XM_041562969.1"/>
</dbReference>
<keyword evidence="2" id="KW-0131">Cell cycle</keyword>
<evidence type="ECO:0000256" key="2">
    <source>
        <dbReference type="ARBA" id="ARBA00023306"/>
    </source>
</evidence>
<dbReference type="Pfam" id="PF11357">
    <property type="entry name" value="Spy1"/>
    <property type="match status" value="1"/>
</dbReference>
<dbReference type="OrthoDB" id="9442170at2759"/>
<accession>A0A8J1KQ89</accession>
<dbReference type="InterPro" id="IPR020984">
    <property type="entry name" value="Speedy"/>
</dbReference>
<evidence type="ECO:0000313" key="6">
    <source>
        <dbReference type="RefSeq" id="XP_041418903.1"/>
    </source>
</evidence>
<name>A0A8J1KQ89_XENLA</name>
<comment type="similarity">
    <text evidence="1">Belongs to the Speedy/Ringo family.</text>
</comment>
<protein>
    <submittedName>
        <fullName evidence="5 6">Speedy protein 1-B-like</fullName>
    </submittedName>
</protein>
<feature type="region of interest" description="Disordered" evidence="3">
    <location>
        <begin position="211"/>
        <end position="240"/>
    </location>
</feature>
<evidence type="ECO:0000313" key="5">
    <source>
        <dbReference type="RefSeq" id="XP_041418902.1"/>
    </source>
</evidence>
<dbReference type="Proteomes" id="UP000186698">
    <property type="component" value="Chromosome 5L"/>
</dbReference>
<organism evidence="4 6">
    <name type="scientific">Xenopus laevis</name>
    <name type="common">African clawed frog</name>
    <dbReference type="NCBI Taxonomy" id="8355"/>
    <lineage>
        <taxon>Eukaryota</taxon>
        <taxon>Metazoa</taxon>
        <taxon>Chordata</taxon>
        <taxon>Craniata</taxon>
        <taxon>Vertebrata</taxon>
        <taxon>Euteleostomi</taxon>
        <taxon>Amphibia</taxon>
        <taxon>Batrachia</taxon>
        <taxon>Anura</taxon>
        <taxon>Pipoidea</taxon>
        <taxon>Pipidae</taxon>
        <taxon>Xenopodinae</taxon>
        <taxon>Xenopus</taxon>
        <taxon>Xenopus</taxon>
    </lineage>
</organism>
<dbReference type="AlphaFoldDB" id="A0A8J1KQ89"/>
<evidence type="ECO:0000313" key="4">
    <source>
        <dbReference type="Proteomes" id="UP000186698"/>
    </source>
</evidence>
<dbReference type="InterPro" id="IPR052316">
    <property type="entry name" value="Speedy-Ringo_regulator"/>
</dbReference>
<feature type="compositionally biased region" description="Basic residues" evidence="3">
    <location>
        <begin position="231"/>
        <end position="240"/>
    </location>
</feature>
<dbReference type="GO" id="GO:0019901">
    <property type="term" value="F:protein kinase binding"/>
    <property type="evidence" value="ECO:0000318"/>
    <property type="project" value="GO_Central"/>
</dbReference>
<feature type="region of interest" description="Disordered" evidence="3">
    <location>
        <begin position="1"/>
        <end position="44"/>
    </location>
</feature>
<dbReference type="GeneID" id="108705854"/>
<evidence type="ECO:0000256" key="3">
    <source>
        <dbReference type="SAM" id="MobiDB-lite"/>
    </source>
</evidence>
<sequence length="240" mass="28718">MARRKQRTTKDPVPPQVPKPEKRKRTRKESEENDDGPSTSKQPARTFMDGEKFYQLLEHKLIRDSLDMDPCLKLTDKYLLAMVRVYFQRARIKEEEYIAGYFFGALLLAHEMEEETSFRGLIYSWALGEMYQELWTRFTKLRDEIWSRMGFRAWVSKESCEEAMTDNPTHWAWRRERQEHHGLALKEHHKPPDYYFFRHSAHSPTACSWCQERAGTSQEAEPPKATQKTQSTRKKRRKKR</sequence>
<evidence type="ECO:0000256" key="1">
    <source>
        <dbReference type="ARBA" id="ARBA00010932"/>
    </source>
</evidence>
<proteinExistence type="inferred from homology"/>
<gene>
    <name evidence="5 6" type="primary">LOC108705854</name>
</gene>
<dbReference type="KEGG" id="xla:108705854"/>
<keyword evidence="4" id="KW-1185">Reference proteome</keyword>
<dbReference type="RefSeq" id="XP_041418902.1">
    <property type="nucleotide sequence ID" value="XM_041562968.1"/>
</dbReference>
<dbReference type="PANTHER" id="PTHR31545">
    <property type="entry name" value="SEEDY PROTEIN A/C FAMILY MEMBER"/>
    <property type="match status" value="1"/>
</dbReference>